<feature type="transmembrane region" description="Helical" evidence="21">
    <location>
        <begin position="2027"/>
        <end position="2045"/>
    </location>
</feature>
<evidence type="ECO:0000256" key="2">
    <source>
        <dbReference type="ARBA" id="ARBA00001936"/>
    </source>
</evidence>
<organism evidence="23 24">
    <name type="scientific">Rotaria sordida</name>
    <dbReference type="NCBI Taxonomy" id="392033"/>
    <lineage>
        <taxon>Eukaryota</taxon>
        <taxon>Metazoa</taxon>
        <taxon>Spiralia</taxon>
        <taxon>Gnathifera</taxon>
        <taxon>Rotifera</taxon>
        <taxon>Eurotatoria</taxon>
        <taxon>Bdelloidea</taxon>
        <taxon>Philodinida</taxon>
        <taxon>Philodinidae</taxon>
        <taxon>Rotaria</taxon>
    </lineage>
</organism>
<sequence>MANEQNKSTKTNIQTRHPLEPLSLSEIELTVNVLKKQSDKVTPTTRFVSITLHEAPKEKILNKSNEKISREADVILFDNGTNSCYEAHVSLENEGHLISFEHIPNVQPTMTVDEQVECEQAVLRSVEFQELIRKHYGIDDVNRVMVDIWSSGYFGQEEERTRRLARPLCFVRSDPTDNGYTHPIEGLRPVVDLNLMEVIRIEIYNHYPIPYLNFNYTADRVGKVRDDIRPLDIIQPEGPSFQINGNQVSWQKWSFVVGFTMREGLVLHHLTYDNRSVLYRAGLSEMVVPYGDPAEQQARKNAFDCGEYGVGCCTNSLELGCDCLGYIKYFDANMCTSRGELLVIKNAICLHEEDVGILWKHTDRRLNNPEVRRSRRLVISSIATIENYEYGFFWYLYQDASIHFDVIMTGILSLGAVPPDQKSPYGSIIAPQLFAPYHQHFFNVRLDLAIDGINNTAYMVEAEADPDDAEYNQFHNAFHLNKIRLDTEKQARNNLCLEKSRCWIFENNSTRNAIGQPTAYKLYPGENCMPMSSKKAWWRKRASFVDYHVWVTPFDEKERFGGGNYPNQSQGDSGLLKYTEQDRSIVDNDIVLWYTLGVTHIPRQEDFPVMPVAPCGFTLKPNGFFDINPAIIHIKYGHTQASNLREIPNVSFTTTSTPSSTTIPLSTKTKQYLRDQLIYLNDQFSSLTLSSIDRIIREIYLQSLNTFIIEKRNLTELVLEMANYTNRAIMKKLEAIRNLVNISEQSYRRFAETDETIRNATAKFMAKYGYFSSKHVLNVTINSTNENSSSITTTTSSSSTTLESSSSPMITLDELLTGTPSYSTTTNINEELSSDSSQLLSEPESEYKALEKELFIQQKKHFGGAFVNITHSTVHVPTIIYSLSREILLTANWSYNLNQAFLDNYDHDPELTWQYFCSQTGLYRVWPGHIWEYPEDDTDRLDLFDCRVQNWYIRATSSPRDVIILIDASGSMTGLKQSIAIQTVETILDTLSDDDFVQIIKFQEDPEFIDDCFRGGLVQATFENRHKFRVSVNTRIKTKDIANFSKALDMAFDILDSARRNISRTENARLLCQCHYLSTDNQTEAQREAFCPSDFNAHGYGEDEQPFLDSTGCNKMIMIVTDGATETALPVFHKRNWKPDNISTCHPTETRVFTYMIGRELGDPKYIRWMSCANKGYFAHVSTLEDIQENVEDYIPITARPIAMYNDHVTVWSSVFLDVERTLPIKTYKWFPFKFTDLSISMDEFKNKSKPVNLMISIAQPVLNPPHHARDETILLGAVGVDIPVKLLQEFSPKYRLGVHGYSFMVNHNGYLMFHPDLRPVLGPYRKQNYHSIDLDMVEIPDNLMKFVHPLPASKIQQIRKDMVLSNANRRSARVKKHLDDMRRIEEVEQKYYYATLGDKESNPFSLGIALRFPYGEFHVRTTDPETEKVKIALRFIRQRNVRIADWIYCNSTAEDDIGDTEESFRGYLKEKIEKKHIGSCPYKASRQLIHMMIEELYIMSKFENWTKTNISDHEHQKQFDQTAYFDFKEYQRENHLHWIFLGTRSGITAYWRLYHSANEEHIRQFGDANPNSIEASYYERTINATYTYGADHIHGDYHVYSIFYGISNIPTTNSQMIAENHTNTTEGQIGSSTSMATSERYLIVTTAIWMNKTLNRSKIAQNVPFGVFGVMLPYKAVRSNQFSNLCAKIDTGICYIIDENGYIMFINQQEGKDRTDDIGKFLGEFEGAIMQDLIAKKIFSEIKMVDFQGVCLRRQLRFEKSSGHYFRGILQTISIMFWNIINHLAMILIHNIIYFPQWSYATKTTNNINQNLTIDKPLPKTYIRESLSNILLTYIDFRHPILDHKILNSTKDDETIEKIPESCIEEFNLYVSTWKGWQGPLPSKDNKITWEQVERDNTIYGTVSCTPSIKEHPENFEDLYENETNSTNGSTVVPPIPVPELYSYSISKIPKTNLMLIYANHSKEASLICEQLIIKRKPVEFTTDEWCTRLKTTPYRERPHKCFFVHEGEKEPLFSKCSTANRLTQPYIFVILTVIIIELFFYCMKKN</sequence>
<comment type="cofactor">
    <cofactor evidence="3">
        <name>Zn(2+)</name>
        <dbReference type="ChEBI" id="CHEBI:29105"/>
    </cofactor>
</comment>
<reference evidence="23" key="1">
    <citation type="submission" date="2021-02" db="EMBL/GenBank/DDBJ databases">
        <authorList>
            <person name="Nowell W R."/>
        </authorList>
    </citation>
    <scope>NUCLEOTIDE SEQUENCE</scope>
</reference>
<comment type="cofactor">
    <cofactor evidence="19">
        <name>Cu cation</name>
        <dbReference type="ChEBI" id="CHEBI:23378"/>
    </cofactor>
    <text evidence="19">Contains 1 topaquinone per subunit.</text>
</comment>
<dbReference type="GO" id="GO:0034702">
    <property type="term" value="C:monoatomic ion channel complex"/>
    <property type="evidence" value="ECO:0007669"/>
    <property type="project" value="UniProtKB-KW"/>
</dbReference>
<evidence type="ECO:0000256" key="19">
    <source>
        <dbReference type="RuleBase" id="RU000672"/>
    </source>
</evidence>
<keyword evidence="7" id="KW-0107">Calcium channel</keyword>
<evidence type="ECO:0000256" key="20">
    <source>
        <dbReference type="SAM" id="MobiDB-lite"/>
    </source>
</evidence>
<dbReference type="SUPFAM" id="SSF49998">
    <property type="entry name" value="Amine oxidase catalytic domain"/>
    <property type="match status" value="1"/>
</dbReference>
<evidence type="ECO:0000256" key="3">
    <source>
        <dbReference type="ARBA" id="ARBA00001947"/>
    </source>
</evidence>
<evidence type="ECO:0000256" key="1">
    <source>
        <dbReference type="ARBA" id="ARBA00001935"/>
    </source>
</evidence>
<evidence type="ECO:0000313" key="24">
    <source>
        <dbReference type="Proteomes" id="UP000663864"/>
    </source>
</evidence>
<dbReference type="Pfam" id="PF02728">
    <property type="entry name" value="Cu_amine_oxidN3"/>
    <property type="match status" value="1"/>
</dbReference>
<dbReference type="Gene3D" id="3.40.50.410">
    <property type="entry name" value="von Willebrand factor, type A domain"/>
    <property type="match status" value="1"/>
</dbReference>
<evidence type="ECO:0000259" key="22">
    <source>
        <dbReference type="PROSITE" id="PS50234"/>
    </source>
</evidence>
<dbReference type="SUPFAM" id="SSF54416">
    <property type="entry name" value="Amine oxidase N-terminal region"/>
    <property type="match status" value="2"/>
</dbReference>
<dbReference type="Gene3D" id="3.10.450.40">
    <property type="match status" value="2"/>
</dbReference>
<dbReference type="InterPro" id="IPR015802">
    <property type="entry name" value="Cu_amine_oxidase_N3"/>
</dbReference>
<dbReference type="Pfam" id="PF02727">
    <property type="entry name" value="Cu_amine_oxidN2"/>
    <property type="match status" value="1"/>
</dbReference>
<dbReference type="PANTHER" id="PTHR10638:SF86">
    <property type="entry name" value="COPPER AMINE OXIDASE 1-RELATED"/>
    <property type="match status" value="1"/>
</dbReference>
<evidence type="ECO:0000256" key="21">
    <source>
        <dbReference type="SAM" id="Phobius"/>
    </source>
</evidence>
<dbReference type="EC" id="1.4.3.-" evidence="19"/>
<dbReference type="PROSITE" id="PS01164">
    <property type="entry name" value="COPPER_AMINE_OXID_1"/>
    <property type="match status" value="1"/>
</dbReference>
<keyword evidence="12 19" id="KW-0186">Copper</keyword>
<dbReference type="Gene3D" id="3.30.450.20">
    <property type="entry name" value="PAS domain"/>
    <property type="match status" value="1"/>
</dbReference>
<evidence type="ECO:0000256" key="10">
    <source>
        <dbReference type="ARBA" id="ARBA00022882"/>
    </source>
</evidence>
<keyword evidence="14" id="KW-0464">Manganese</keyword>
<dbReference type="InterPro" id="IPR049947">
    <property type="entry name" value="Cu_Am_Ox_Cu-bd"/>
</dbReference>
<protein>
    <recommendedName>
        <fullName evidence="19">Amine oxidase</fullName>
        <ecNumber evidence="19">1.4.3.-</ecNumber>
    </recommendedName>
</protein>
<proteinExistence type="inferred from homology"/>
<dbReference type="Pfam" id="PF08399">
    <property type="entry name" value="VWA_N"/>
    <property type="match status" value="1"/>
</dbReference>
<dbReference type="GO" id="GO:0008131">
    <property type="term" value="F:primary methylamine oxidase activity"/>
    <property type="evidence" value="ECO:0007669"/>
    <property type="project" value="UniProtKB-EC"/>
</dbReference>
<evidence type="ECO:0000256" key="14">
    <source>
        <dbReference type="ARBA" id="ARBA00023211"/>
    </source>
</evidence>
<comment type="subunit">
    <text evidence="5">Homodimer.</text>
</comment>
<feature type="domain" description="VWFA" evidence="22">
    <location>
        <begin position="961"/>
        <end position="1202"/>
    </location>
</feature>
<evidence type="ECO:0000313" key="23">
    <source>
        <dbReference type="EMBL" id="CAF1078774.1"/>
    </source>
</evidence>
<dbReference type="NCBIfam" id="NF008559">
    <property type="entry name" value="PRK11504.1"/>
    <property type="match status" value="1"/>
</dbReference>
<dbReference type="PROSITE" id="PS01165">
    <property type="entry name" value="COPPER_AMINE_OXID_2"/>
    <property type="match status" value="1"/>
</dbReference>
<keyword evidence="9 17" id="KW-0801">TPQ</keyword>
<feature type="active site" description="Proton acceptor" evidence="17">
    <location>
        <position position="304"/>
    </location>
</feature>
<evidence type="ECO:0000256" key="9">
    <source>
        <dbReference type="ARBA" id="ARBA00022772"/>
    </source>
</evidence>
<dbReference type="InterPro" id="IPR015798">
    <property type="entry name" value="Cu_amine_oxidase_C"/>
</dbReference>
<dbReference type="Pfam" id="PF08473">
    <property type="entry name" value="VGCC_alpha2"/>
    <property type="match status" value="1"/>
</dbReference>
<comment type="cofactor">
    <cofactor evidence="2">
        <name>Mn(2+)</name>
        <dbReference type="ChEBI" id="CHEBI:29035"/>
    </cofactor>
</comment>
<dbReference type="GO" id="GO:0005507">
    <property type="term" value="F:copper ion binding"/>
    <property type="evidence" value="ECO:0007669"/>
    <property type="project" value="InterPro"/>
</dbReference>
<dbReference type="Gene3D" id="2.70.98.20">
    <property type="entry name" value="Copper amine oxidase, catalytic domain"/>
    <property type="match status" value="1"/>
</dbReference>
<dbReference type="InterPro" id="IPR016182">
    <property type="entry name" value="Cu_amine_oxidase_N-reg"/>
</dbReference>
<keyword evidence="8 19" id="KW-0479">Metal-binding</keyword>
<evidence type="ECO:0000256" key="16">
    <source>
        <dbReference type="ARBA" id="ARBA00048032"/>
    </source>
</evidence>
<comment type="caution">
    <text evidence="23">The sequence shown here is derived from an EMBL/GenBank/DDBJ whole genome shotgun (WGS) entry which is preliminary data.</text>
</comment>
<dbReference type="PANTHER" id="PTHR10638">
    <property type="entry name" value="COPPER AMINE OXIDASE"/>
    <property type="match status" value="1"/>
</dbReference>
<dbReference type="InterPro" id="IPR049948">
    <property type="entry name" value="Cu_Am_ox_TPQ-bd"/>
</dbReference>
<keyword evidence="21" id="KW-1133">Transmembrane helix</keyword>
<keyword evidence="11 19" id="KW-0560">Oxidoreductase</keyword>
<keyword evidence="13" id="KW-0406">Ion transport</keyword>
<evidence type="ECO:0000256" key="11">
    <source>
        <dbReference type="ARBA" id="ARBA00023002"/>
    </source>
</evidence>
<feature type="active site" description="Schiff-base intermediate with substrate; via topaquinone" evidence="17">
    <location>
        <position position="388"/>
    </location>
</feature>
<keyword evidence="6" id="KW-0109">Calcium transport</keyword>
<dbReference type="InterPro" id="IPR013680">
    <property type="entry name" value="VDCC_a2/dsu"/>
</dbReference>
<keyword evidence="21" id="KW-0812">Transmembrane</keyword>
<dbReference type="EMBL" id="CAJNOT010000778">
    <property type="protein sequence ID" value="CAF1078774.1"/>
    <property type="molecule type" value="Genomic_DNA"/>
</dbReference>
<dbReference type="Proteomes" id="UP000663864">
    <property type="component" value="Unassembled WGS sequence"/>
</dbReference>
<evidence type="ECO:0000256" key="6">
    <source>
        <dbReference type="ARBA" id="ARBA00022568"/>
    </source>
</evidence>
<feature type="region of interest" description="Disordered" evidence="20">
    <location>
        <begin position="787"/>
        <end position="807"/>
    </location>
</feature>
<dbReference type="Pfam" id="PF01179">
    <property type="entry name" value="Cu_amine_oxid"/>
    <property type="match status" value="1"/>
</dbReference>
<dbReference type="InterPro" id="IPR015800">
    <property type="entry name" value="Cu_amine_oxidase_N2"/>
</dbReference>
<dbReference type="InterPro" id="IPR000269">
    <property type="entry name" value="Cu_amine_oxidase"/>
</dbReference>
<accession>A0A814MEZ5</accession>
<comment type="PTM">
    <text evidence="18 19">Topaquinone (TPQ) is generated by copper-dependent autoxidation of a specific tyrosyl residue.</text>
</comment>
<dbReference type="SUPFAM" id="SSF53300">
    <property type="entry name" value="vWA-like"/>
    <property type="match status" value="1"/>
</dbReference>
<evidence type="ECO:0000256" key="5">
    <source>
        <dbReference type="ARBA" id="ARBA00011738"/>
    </source>
</evidence>
<evidence type="ECO:0000256" key="17">
    <source>
        <dbReference type="PIRSR" id="PIRSR600269-50"/>
    </source>
</evidence>
<keyword evidence="15" id="KW-0407">Ion channel</keyword>
<keyword evidence="21" id="KW-0472">Membrane</keyword>
<evidence type="ECO:0000256" key="8">
    <source>
        <dbReference type="ARBA" id="ARBA00022723"/>
    </source>
</evidence>
<evidence type="ECO:0000256" key="4">
    <source>
        <dbReference type="ARBA" id="ARBA00007983"/>
    </source>
</evidence>
<dbReference type="GO" id="GO:0005262">
    <property type="term" value="F:calcium channel activity"/>
    <property type="evidence" value="ECO:0007669"/>
    <property type="project" value="UniProtKB-KW"/>
</dbReference>
<evidence type="ECO:0000256" key="18">
    <source>
        <dbReference type="PIRSR" id="PIRSR600269-51"/>
    </source>
</evidence>
<dbReference type="GO" id="GO:0048038">
    <property type="term" value="F:quinone binding"/>
    <property type="evidence" value="ECO:0007669"/>
    <property type="project" value="InterPro"/>
</dbReference>
<dbReference type="InterPro" id="IPR002035">
    <property type="entry name" value="VWF_A"/>
</dbReference>
<keyword evidence="6" id="KW-0813">Transport</keyword>
<dbReference type="PROSITE" id="PS50234">
    <property type="entry name" value="VWFA"/>
    <property type="match status" value="1"/>
</dbReference>
<keyword evidence="6" id="KW-0106">Calcium</keyword>
<comment type="cofactor">
    <cofactor evidence="1">
        <name>Cu cation</name>
        <dbReference type="ChEBI" id="CHEBI:23378"/>
    </cofactor>
</comment>
<dbReference type="InterPro" id="IPR036460">
    <property type="entry name" value="Cu_amine_oxidase_C_sf"/>
</dbReference>
<evidence type="ECO:0000256" key="13">
    <source>
        <dbReference type="ARBA" id="ARBA00023065"/>
    </source>
</evidence>
<evidence type="ECO:0000256" key="12">
    <source>
        <dbReference type="ARBA" id="ARBA00023008"/>
    </source>
</evidence>
<dbReference type="InterPro" id="IPR013608">
    <property type="entry name" value="VWA_N"/>
</dbReference>
<evidence type="ECO:0000256" key="7">
    <source>
        <dbReference type="ARBA" id="ARBA00022673"/>
    </source>
</evidence>
<dbReference type="InterPro" id="IPR036465">
    <property type="entry name" value="vWFA_dom_sf"/>
</dbReference>
<feature type="modified residue" description="2',4',5'-topaquinone" evidence="18">
    <location>
        <position position="388"/>
    </location>
</feature>
<name>A0A814MEZ5_9BILA</name>
<keyword evidence="10" id="KW-0851">Voltage-gated channel</keyword>
<gene>
    <name evidence="23" type="ORF">ZHD862_LOCUS16469</name>
</gene>
<evidence type="ECO:0000256" key="15">
    <source>
        <dbReference type="ARBA" id="ARBA00023303"/>
    </source>
</evidence>
<dbReference type="GO" id="GO:0009308">
    <property type="term" value="P:amine metabolic process"/>
    <property type="evidence" value="ECO:0007669"/>
    <property type="project" value="UniProtKB-UniRule"/>
</dbReference>
<comment type="catalytic activity">
    <reaction evidence="16">
        <text>a primary methyl amine + O2 + H2O = an aldehyde + H2O2 + NH4(+)</text>
        <dbReference type="Rhea" id="RHEA:16153"/>
        <dbReference type="ChEBI" id="CHEBI:15377"/>
        <dbReference type="ChEBI" id="CHEBI:15379"/>
        <dbReference type="ChEBI" id="CHEBI:16240"/>
        <dbReference type="ChEBI" id="CHEBI:17478"/>
        <dbReference type="ChEBI" id="CHEBI:28938"/>
        <dbReference type="ChEBI" id="CHEBI:228804"/>
        <dbReference type="EC" id="1.4.3.21"/>
    </reaction>
</comment>
<comment type="similarity">
    <text evidence="4 19">Belongs to the copper/topaquinone oxidase family.</text>
</comment>